<feature type="binding site" evidence="11">
    <location>
        <begin position="181"/>
        <end position="183"/>
    </location>
    <ligand>
        <name>beta-D-galactose</name>
        <dbReference type="ChEBI" id="CHEBI:27667"/>
    </ligand>
</feature>
<comment type="caution">
    <text evidence="12">The sequence shown here is derived from an EMBL/GenBank/DDBJ whole genome shotgun (WGS) entry which is preliminary data.</text>
</comment>
<dbReference type="InterPro" id="IPR047215">
    <property type="entry name" value="Galactose_mutarotase-like"/>
</dbReference>
<dbReference type="InterPro" id="IPR008183">
    <property type="entry name" value="Aldose_1/G6P_1-epimerase"/>
</dbReference>
<dbReference type="CDD" id="cd09019">
    <property type="entry name" value="galactose_mutarotase_like"/>
    <property type="match status" value="1"/>
</dbReference>
<dbReference type="InterPro" id="IPR014718">
    <property type="entry name" value="GH-type_carb-bd"/>
</dbReference>
<sequence length="353" mass="39147">MMAHPLFESMTKQSAYDGQPAQLIELTNARGVSIVLMDIGATWLSCRLPLACGEQREVLLGVGAMADFECQQSYMGVTVGRYANRIANGLFDLEGQQVQLVTNQAGNCLHGGVTGFDKLRWEIVDQTAQRVTFSLQSPDGDQGFPGNLSVSVTYQLDDEGGVSIEYLAHTDKATPVNLTNHAYFNLNGAGSELDARHHTLNICSDYYLPTSDVGIPLGELESVSGTGFDFRVEKSITQDLLQDEQQQAAKGYDHSYWFEPNRDRTLPVASLVSEDSLVTMRVFTDKPAMQLYTGNWLAGTPARDGEEYADYAGVALETQFLPDSPNHPEWQQPSCILYPDQEYRYKTTYQFAF</sequence>
<evidence type="ECO:0000313" key="12">
    <source>
        <dbReference type="EMBL" id="NOI81215.1"/>
    </source>
</evidence>
<keyword evidence="6 8" id="KW-0413">Isomerase</keyword>
<evidence type="ECO:0000256" key="9">
    <source>
        <dbReference type="PIRSR" id="PIRSR005096-1"/>
    </source>
</evidence>
<keyword evidence="7 8" id="KW-0119">Carbohydrate metabolism</keyword>
<dbReference type="EMBL" id="VTXO01000004">
    <property type="protein sequence ID" value="NOI81215.1"/>
    <property type="molecule type" value="Genomic_DNA"/>
</dbReference>
<comment type="pathway">
    <text evidence="2 8">Carbohydrate metabolism; hexose metabolism.</text>
</comment>
<dbReference type="PANTHER" id="PTHR10091">
    <property type="entry name" value="ALDOSE-1-EPIMERASE"/>
    <property type="match status" value="1"/>
</dbReference>
<evidence type="ECO:0000256" key="4">
    <source>
        <dbReference type="ARBA" id="ARBA00013185"/>
    </source>
</evidence>
<dbReference type="Gene3D" id="2.70.98.10">
    <property type="match status" value="1"/>
</dbReference>
<dbReference type="InterPro" id="IPR015443">
    <property type="entry name" value="Aldose_1-epimerase"/>
</dbReference>
<evidence type="ECO:0000256" key="8">
    <source>
        <dbReference type="PIRNR" id="PIRNR005096"/>
    </source>
</evidence>
<dbReference type="Proteomes" id="UP000572722">
    <property type="component" value="Unassembled WGS sequence"/>
</dbReference>
<evidence type="ECO:0000256" key="7">
    <source>
        <dbReference type="ARBA" id="ARBA00023277"/>
    </source>
</evidence>
<evidence type="ECO:0000256" key="2">
    <source>
        <dbReference type="ARBA" id="ARBA00005028"/>
    </source>
</evidence>
<evidence type="ECO:0000256" key="3">
    <source>
        <dbReference type="ARBA" id="ARBA00006206"/>
    </source>
</evidence>
<dbReference type="EC" id="5.1.3.3" evidence="4 8"/>
<dbReference type="AlphaFoldDB" id="A0AAE5GQJ1"/>
<dbReference type="Pfam" id="PF01263">
    <property type="entry name" value="Aldose_epim"/>
    <property type="match status" value="1"/>
</dbReference>
<dbReference type="PANTHER" id="PTHR10091:SF0">
    <property type="entry name" value="GALACTOSE MUTAROTASE"/>
    <property type="match status" value="1"/>
</dbReference>
<dbReference type="SUPFAM" id="SSF74650">
    <property type="entry name" value="Galactose mutarotase-like"/>
    <property type="match status" value="1"/>
</dbReference>
<gene>
    <name evidence="12" type="primary">galM</name>
    <name evidence="12" type="ORF">F0237_11135</name>
</gene>
<evidence type="ECO:0000256" key="11">
    <source>
        <dbReference type="PIRSR" id="PIRSR005096-3"/>
    </source>
</evidence>
<accession>A0AAE5GQJ1</accession>
<dbReference type="InterPro" id="IPR011013">
    <property type="entry name" value="Gal_mutarotase_sf_dom"/>
</dbReference>
<dbReference type="InterPro" id="IPR018052">
    <property type="entry name" value="Ald1_epimerase_CS"/>
</dbReference>
<evidence type="ECO:0000256" key="1">
    <source>
        <dbReference type="ARBA" id="ARBA00001614"/>
    </source>
</evidence>
<dbReference type="GO" id="GO:0006006">
    <property type="term" value="P:glucose metabolic process"/>
    <property type="evidence" value="ECO:0007669"/>
    <property type="project" value="TreeGrafter"/>
</dbReference>
<dbReference type="InterPro" id="IPR013458">
    <property type="entry name" value="Ald_epimerase_bac"/>
</dbReference>
<dbReference type="GO" id="GO:0004034">
    <property type="term" value="F:aldose 1-epimerase activity"/>
    <property type="evidence" value="ECO:0007669"/>
    <property type="project" value="UniProtKB-EC"/>
</dbReference>
<protein>
    <recommendedName>
        <fullName evidence="5 8">Aldose 1-epimerase</fullName>
        <ecNumber evidence="4 8">5.1.3.3</ecNumber>
    </recommendedName>
</protein>
<evidence type="ECO:0000256" key="5">
    <source>
        <dbReference type="ARBA" id="ARBA00014165"/>
    </source>
</evidence>
<reference evidence="12 13" key="1">
    <citation type="submission" date="2019-08" db="EMBL/GenBank/DDBJ databases">
        <title>Draft genome sequencing and comparative genomics of hatchery-associated Vibrios.</title>
        <authorList>
            <person name="Kehlet-Delgado H."/>
            <person name="Mueller R.S."/>
        </authorList>
    </citation>
    <scope>NUCLEOTIDE SEQUENCE [LARGE SCALE GENOMIC DNA]</scope>
    <source>
        <strain evidence="12 13">01-65-5-1</strain>
    </source>
</reference>
<dbReference type="PIRSF" id="PIRSF005096">
    <property type="entry name" value="GALM"/>
    <property type="match status" value="1"/>
</dbReference>
<dbReference type="NCBIfam" id="NF008277">
    <property type="entry name" value="PRK11055.1"/>
    <property type="match status" value="1"/>
</dbReference>
<dbReference type="GO" id="GO:0030246">
    <property type="term" value="F:carbohydrate binding"/>
    <property type="evidence" value="ECO:0007669"/>
    <property type="project" value="InterPro"/>
</dbReference>
<dbReference type="NCBIfam" id="TIGR02636">
    <property type="entry name" value="galM_Leloir"/>
    <property type="match status" value="1"/>
</dbReference>
<comment type="similarity">
    <text evidence="3 8">Belongs to the aldose epimerase family.</text>
</comment>
<evidence type="ECO:0000256" key="6">
    <source>
        <dbReference type="ARBA" id="ARBA00023235"/>
    </source>
</evidence>
<feature type="binding site" evidence="10">
    <location>
        <position position="253"/>
    </location>
    <ligand>
        <name>beta-D-galactose</name>
        <dbReference type="ChEBI" id="CHEBI:27667"/>
    </ligand>
</feature>
<name>A0AAE5GQJ1_9VIBR</name>
<feature type="active site" description="Proton donor" evidence="9">
    <location>
        <position position="181"/>
    </location>
</feature>
<dbReference type="GO" id="GO:0005737">
    <property type="term" value="C:cytoplasm"/>
    <property type="evidence" value="ECO:0007669"/>
    <property type="project" value="TreeGrafter"/>
</dbReference>
<dbReference type="GO" id="GO:0033499">
    <property type="term" value="P:galactose catabolic process via UDP-galactose, Leloir pathway"/>
    <property type="evidence" value="ECO:0007669"/>
    <property type="project" value="TreeGrafter"/>
</dbReference>
<organism evidence="12 13">
    <name type="scientific">Vibrio tubiashii</name>
    <dbReference type="NCBI Taxonomy" id="29498"/>
    <lineage>
        <taxon>Bacteria</taxon>
        <taxon>Pseudomonadati</taxon>
        <taxon>Pseudomonadota</taxon>
        <taxon>Gammaproteobacteria</taxon>
        <taxon>Vibrionales</taxon>
        <taxon>Vibrionaceae</taxon>
        <taxon>Vibrio</taxon>
        <taxon>Vibrio oreintalis group</taxon>
    </lineage>
</organism>
<comment type="catalytic activity">
    <reaction evidence="1 8">
        <text>alpha-D-glucose = beta-D-glucose</text>
        <dbReference type="Rhea" id="RHEA:10264"/>
        <dbReference type="ChEBI" id="CHEBI:15903"/>
        <dbReference type="ChEBI" id="CHEBI:17925"/>
        <dbReference type="EC" id="5.1.3.3"/>
    </reaction>
</comment>
<proteinExistence type="inferred from homology"/>
<dbReference type="PROSITE" id="PS00545">
    <property type="entry name" value="ALDOSE_1_EPIMERASE"/>
    <property type="match status" value="1"/>
</dbReference>
<evidence type="ECO:0000313" key="13">
    <source>
        <dbReference type="Proteomes" id="UP000572722"/>
    </source>
</evidence>
<evidence type="ECO:0000256" key="10">
    <source>
        <dbReference type="PIRSR" id="PIRSR005096-2"/>
    </source>
</evidence>
<feature type="active site" description="Proton acceptor" evidence="9">
    <location>
        <position position="317"/>
    </location>
</feature>
<feature type="binding site" evidence="11">
    <location>
        <begin position="84"/>
        <end position="85"/>
    </location>
    <ligand>
        <name>beta-D-galactose</name>
        <dbReference type="ChEBI" id="CHEBI:27667"/>
    </ligand>
</feature>